<dbReference type="Proteomes" id="UP001279734">
    <property type="component" value="Unassembled WGS sequence"/>
</dbReference>
<accession>A0AAD3SFQ7</accession>
<evidence type="ECO:0000313" key="2">
    <source>
        <dbReference type="EMBL" id="GMH10372.1"/>
    </source>
</evidence>
<evidence type="ECO:0000313" key="3">
    <source>
        <dbReference type="Proteomes" id="UP001279734"/>
    </source>
</evidence>
<organism evidence="2 3">
    <name type="scientific">Nepenthes gracilis</name>
    <name type="common">Slender pitcher plant</name>
    <dbReference type="NCBI Taxonomy" id="150966"/>
    <lineage>
        <taxon>Eukaryota</taxon>
        <taxon>Viridiplantae</taxon>
        <taxon>Streptophyta</taxon>
        <taxon>Embryophyta</taxon>
        <taxon>Tracheophyta</taxon>
        <taxon>Spermatophyta</taxon>
        <taxon>Magnoliopsida</taxon>
        <taxon>eudicotyledons</taxon>
        <taxon>Gunneridae</taxon>
        <taxon>Pentapetalae</taxon>
        <taxon>Caryophyllales</taxon>
        <taxon>Nepenthaceae</taxon>
        <taxon>Nepenthes</taxon>
    </lineage>
</organism>
<keyword evidence="3" id="KW-1185">Reference proteome</keyword>
<sequence length="129" mass="14581">MAGDDDQFSFPVVSNQIYQSVQSSPSLWRISSRVYHHDEEFADVRSGLDEASVAAAEEEEKEVDGGGREEDLDEKMDLLWEDFNREEKKEEEAKTMALCLLHALNASRGIGSGGGRAPGDQPWWLWRSY</sequence>
<dbReference type="EMBL" id="BSYO01000010">
    <property type="protein sequence ID" value="GMH10372.1"/>
    <property type="molecule type" value="Genomic_DNA"/>
</dbReference>
<protein>
    <submittedName>
        <fullName evidence="2">Uncharacterized protein</fullName>
    </submittedName>
</protein>
<gene>
    <name evidence="2" type="ORF">Nepgr_012213</name>
</gene>
<comment type="caution">
    <text evidence="2">The sequence shown here is derived from an EMBL/GenBank/DDBJ whole genome shotgun (WGS) entry which is preliminary data.</text>
</comment>
<reference evidence="2" key="1">
    <citation type="submission" date="2023-05" db="EMBL/GenBank/DDBJ databases">
        <title>Nepenthes gracilis genome sequencing.</title>
        <authorList>
            <person name="Fukushima K."/>
        </authorList>
    </citation>
    <scope>NUCLEOTIDE SEQUENCE</scope>
    <source>
        <strain evidence="2">SING2019-196</strain>
    </source>
</reference>
<proteinExistence type="predicted"/>
<dbReference type="AlphaFoldDB" id="A0AAD3SFQ7"/>
<dbReference type="PANTHER" id="PTHR34666">
    <property type="entry name" value="EXPRESSED PROTEIN"/>
    <property type="match status" value="1"/>
</dbReference>
<feature type="region of interest" description="Disordered" evidence="1">
    <location>
        <begin position="46"/>
        <end position="71"/>
    </location>
</feature>
<evidence type="ECO:0000256" key="1">
    <source>
        <dbReference type="SAM" id="MobiDB-lite"/>
    </source>
</evidence>
<name>A0AAD3SFQ7_NEPGR</name>
<dbReference type="PANTHER" id="PTHR34666:SF1">
    <property type="entry name" value="OS02G0554800 PROTEIN"/>
    <property type="match status" value="1"/>
</dbReference>